<comment type="caution">
    <text evidence="1">The sequence shown here is derived from an EMBL/GenBank/DDBJ whole genome shotgun (WGS) entry which is preliminary data.</text>
</comment>
<feature type="non-terminal residue" evidence="1">
    <location>
        <position position="1"/>
    </location>
</feature>
<sequence>IKPLNHHEETLILIGSIKLGGYAEEEHQVVTLRNNEPLTANAFQQ</sequence>
<dbReference type="AlphaFoldDB" id="A0A8X6TSD4"/>
<keyword evidence="2" id="KW-1185">Reference proteome</keyword>
<reference evidence="1" key="1">
    <citation type="submission" date="2020-08" db="EMBL/GenBank/DDBJ databases">
        <title>Multicomponent nature underlies the extraordinary mechanical properties of spider dragline silk.</title>
        <authorList>
            <person name="Kono N."/>
            <person name="Nakamura H."/>
            <person name="Mori M."/>
            <person name="Yoshida Y."/>
            <person name="Ohtoshi R."/>
            <person name="Malay A.D."/>
            <person name="Moran D.A.P."/>
            <person name="Tomita M."/>
            <person name="Numata K."/>
            <person name="Arakawa K."/>
        </authorList>
    </citation>
    <scope>NUCLEOTIDE SEQUENCE</scope>
</reference>
<organism evidence="1 2">
    <name type="scientific">Nephila pilipes</name>
    <name type="common">Giant wood spider</name>
    <name type="synonym">Nephila maculata</name>
    <dbReference type="NCBI Taxonomy" id="299642"/>
    <lineage>
        <taxon>Eukaryota</taxon>
        <taxon>Metazoa</taxon>
        <taxon>Ecdysozoa</taxon>
        <taxon>Arthropoda</taxon>
        <taxon>Chelicerata</taxon>
        <taxon>Arachnida</taxon>
        <taxon>Araneae</taxon>
        <taxon>Araneomorphae</taxon>
        <taxon>Entelegynae</taxon>
        <taxon>Araneoidea</taxon>
        <taxon>Nephilidae</taxon>
        <taxon>Nephila</taxon>
    </lineage>
</organism>
<accession>A0A8X6TSD4</accession>
<evidence type="ECO:0000313" key="2">
    <source>
        <dbReference type="Proteomes" id="UP000887013"/>
    </source>
</evidence>
<dbReference type="EMBL" id="BMAW01016768">
    <property type="protein sequence ID" value="GFT50704.1"/>
    <property type="molecule type" value="Genomic_DNA"/>
</dbReference>
<gene>
    <name evidence="1" type="ORF">NPIL_412651</name>
</gene>
<protein>
    <submittedName>
        <fullName evidence="1">Uncharacterized protein</fullName>
    </submittedName>
</protein>
<name>A0A8X6TSD4_NEPPI</name>
<evidence type="ECO:0000313" key="1">
    <source>
        <dbReference type="EMBL" id="GFT50704.1"/>
    </source>
</evidence>
<proteinExistence type="predicted"/>
<dbReference type="Proteomes" id="UP000887013">
    <property type="component" value="Unassembled WGS sequence"/>
</dbReference>